<dbReference type="SUPFAM" id="SSF51905">
    <property type="entry name" value="FAD/NAD(P)-binding domain"/>
    <property type="match status" value="1"/>
</dbReference>
<name>A0A4Q7NAX0_9ACTN</name>
<dbReference type="PANTHER" id="PTHR39757">
    <property type="match status" value="1"/>
</dbReference>
<dbReference type="EMBL" id="SGXD01000005">
    <property type="protein sequence ID" value="RZS80098.1"/>
    <property type="molecule type" value="Genomic_DNA"/>
</dbReference>
<reference evidence="1 2" key="1">
    <citation type="submission" date="2019-02" db="EMBL/GenBank/DDBJ databases">
        <title>Genomic Encyclopedia of Type Strains, Phase IV (KMG-IV): sequencing the most valuable type-strain genomes for metagenomic binning, comparative biology and taxonomic classification.</title>
        <authorList>
            <person name="Goeker M."/>
        </authorList>
    </citation>
    <scope>NUCLEOTIDE SEQUENCE [LARGE SCALE GENOMIC DNA]</scope>
    <source>
        <strain evidence="1 2">DSM 45622</strain>
    </source>
</reference>
<keyword evidence="2" id="KW-1185">Reference proteome</keyword>
<dbReference type="OrthoDB" id="537501at2"/>
<accession>A0A4Q7NAX0</accession>
<evidence type="ECO:0000313" key="1">
    <source>
        <dbReference type="EMBL" id="RZS80098.1"/>
    </source>
</evidence>
<dbReference type="PRINTS" id="PR00368">
    <property type="entry name" value="FADPNR"/>
</dbReference>
<dbReference type="RefSeq" id="WP_130494304.1">
    <property type="nucleotide sequence ID" value="NZ_SGXD01000005.1"/>
</dbReference>
<dbReference type="PRINTS" id="PR00411">
    <property type="entry name" value="PNDRDTASEI"/>
</dbReference>
<comment type="caution">
    <text evidence="1">The sequence shown here is derived from an EMBL/GenBank/DDBJ whole genome shotgun (WGS) entry which is preliminary data.</text>
</comment>
<dbReference type="Pfam" id="PF05834">
    <property type="entry name" value="Lycopene_cycl"/>
    <property type="match status" value="1"/>
</dbReference>
<dbReference type="PANTHER" id="PTHR39757:SF5">
    <property type="entry name" value="OS02G0190600 PROTEIN"/>
    <property type="match status" value="1"/>
</dbReference>
<dbReference type="AlphaFoldDB" id="A0A4Q7NAX0"/>
<sequence>MRAWDVVVAGGGPAGTAAAAACASRGLRVLHLSDGTPWRPTYCLWWDELVEAAHGLGLPDPAALATRYAAPLVRTRARGTRVLAPAYARLDNARLQDALAPPAVTRQPGRLEGVEAEGTTAYAVVRRDGRTERVPAGTVVVATGATGRGRAQQRAWGEVVSGAEALVPPGGAVFMDWVSPRGDTPVFLYALDLGGGRALVELTSLAADPPVDLRVLAEELALLLRDAGAVRCGEPERVAIPLGPRPWSEGPGVPFGAAAGLVHPATGYSVSTALRAAPGLADAVVRALGTPLAARRAAAASRAVRSPSRRATGALLDRGLEVLLPLDRAGCDAFFAAFLDLPDPLWRAYLDPLAPPWRVVSAMGATLAALPGPLRAATLRGSLLPRTRPALPR</sequence>
<dbReference type="Proteomes" id="UP000293638">
    <property type="component" value="Unassembled WGS sequence"/>
</dbReference>
<protein>
    <submittedName>
        <fullName evidence="1">Lycopene cyclase (CrtL-type)</fullName>
    </submittedName>
</protein>
<dbReference type="PROSITE" id="PS51257">
    <property type="entry name" value="PROKAR_LIPOPROTEIN"/>
    <property type="match status" value="1"/>
</dbReference>
<gene>
    <name evidence="1" type="ORF">EV189_3578</name>
</gene>
<organism evidence="1 2">
    <name type="scientific">Motilibacter rhizosphaerae</name>
    <dbReference type="NCBI Taxonomy" id="598652"/>
    <lineage>
        <taxon>Bacteria</taxon>
        <taxon>Bacillati</taxon>
        <taxon>Actinomycetota</taxon>
        <taxon>Actinomycetes</taxon>
        <taxon>Motilibacterales</taxon>
        <taxon>Motilibacteraceae</taxon>
        <taxon>Motilibacter</taxon>
    </lineage>
</organism>
<proteinExistence type="predicted"/>
<evidence type="ECO:0000313" key="2">
    <source>
        <dbReference type="Proteomes" id="UP000293638"/>
    </source>
</evidence>
<dbReference type="InterPro" id="IPR036188">
    <property type="entry name" value="FAD/NAD-bd_sf"/>
</dbReference>
<dbReference type="Gene3D" id="3.50.50.60">
    <property type="entry name" value="FAD/NAD(P)-binding domain"/>
    <property type="match status" value="1"/>
</dbReference>